<dbReference type="InterPro" id="IPR003362">
    <property type="entry name" value="Bact_transf"/>
</dbReference>
<sequence>MLALLIKLDSPWPIFYAQLRIGWGNVPFRAWKLRTMVDGADRNNVHWTTDNGSRITRVGRFVRKTRLDWERMMAA</sequence>
<evidence type="ECO:0000313" key="3">
    <source>
        <dbReference type="EMBL" id="MBB5347005.1"/>
    </source>
</evidence>
<dbReference type="AlphaFoldDB" id="A0A840UN00"/>
<keyword evidence="3" id="KW-0808">Transferase</keyword>
<dbReference type="PANTHER" id="PTHR30576:SF0">
    <property type="entry name" value="UNDECAPRENYL-PHOSPHATE N-ACETYLGALACTOSAMINYL 1-PHOSPHATE TRANSFERASE-RELATED"/>
    <property type="match status" value="1"/>
</dbReference>
<feature type="domain" description="Bacterial sugar transferase" evidence="2">
    <location>
        <begin position="2"/>
        <end position="68"/>
    </location>
</feature>
<proteinExistence type="inferred from homology"/>
<keyword evidence="4" id="KW-1185">Reference proteome</keyword>
<accession>A0A840UN00</accession>
<evidence type="ECO:0000256" key="1">
    <source>
        <dbReference type="ARBA" id="ARBA00006464"/>
    </source>
</evidence>
<protein>
    <submittedName>
        <fullName evidence="3">Lipopolysaccharide/colanic/teichoic acid biosynthesis glycosyltransferase</fullName>
    </submittedName>
</protein>
<evidence type="ECO:0000313" key="4">
    <source>
        <dbReference type="Proteomes" id="UP000539642"/>
    </source>
</evidence>
<name>A0A840UN00_9BACT</name>
<evidence type="ECO:0000259" key="2">
    <source>
        <dbReference type="Pfam" id="PF02397"/>
    </source>
</evidence>
<gene>
    <name evidence="3" type="ORF">HNQ81_000715</name>
</gene>
<dbReference type="Pfam" id="PF02397">
    <property type="entry name" value="Bac_transf"/>
    <property type="match status" value="1"/>
</dbReference>
<reference evidence="3 4" key="1">
    <citation type="submission" date="2020-08" db="EMBL/GenBank/DDBJ databases">
        <title>Genomic Encyclopedia of Type Strains, Phase IV (KMG-IV): sequencing the most valuable type-strain genomes for metagenomic binning, comparative biology and taxonomic classification.</title>
        <authorList>
            <person name="Goeker M."/>
        </authorList>
    </citation>
    <scope>NUCLEOTIDE SEQUENCE [LARGE SCALE GENOMIC DNA]</scope>
    <source>
        <strain evidence="3 4">DSM 28570</strain>
    </source>
</reference>
<comment type="caution">
    <text evidence="3">The sequence shown here is derived from an EMBL/GenBank/DDBJ whole genome shotgun (WGS) entry which is preliminary data.</text>
</comment>
<dbReference type="RefSeq" id="WP_183348373.1">
    <property type="nucleotide sequence ID" value="NZ_JACHEO010000002.1"/>
</dbReference>
<dbReference type="PANTHER" id="PTHR30576">
    <property type="entry name" value="COLANIC BIOSYNTHESIS UDP-GLUCOSE LIPID CARRIER TRANSFERASE"/>
    <property type="match status" value="1"/>
</dbReference>
<dbReference type="GO" id="GO:0016780">
    <property type="term" value="F:phosphotransferase activity, for other substituted phosphate groups"/>
    <property type="evidence" value="ECO:0007669"/>
    <property type="project" value="TreeGrafter"/>
</dbReference>
<dbReference type="Proteomes" id="UP000539642">
    <property type="component" value="Unassembled WGS sequence"/>
</dbReference>
<comment type="similarity">
    <text evidence="1">Belongs to the bacterial sugar transferase family.</text>
</comment>
<organism evidence="3 4">
    <name type="scientific">Desulfoprunum benzoelyticum</name>
    <dbReference type="NCBI Taxonomy" id="1506996"/>
    <lineage>
        <taxon>Bacteria</taxon>
        <taxon>Pseudomonadati</taxon>
        <taxon>Thermodesulfobacteriota</taxon>
        <taxon>Desulfobulbia</taxon>
        <taxon>Desulfobulbales</taxon>
        <taxon>Desulfobulbaceae</taxon>
        <taxon>Desulfoprunum</taxon>
    </lineage>
</organism>
<dbReference type="EMBL" id="JACHEO010000002">
    <property type="protein sequence ID" value="MBB5347005.1"/>
    <property type="molecule type" value="Genomic_DNA"/>
</dbReference>